<organism evidence="2 3">
    <name type="scientific">Brevundimonas denitrificans</name>
    <dbReference type="NCBI Taxonomy" id="1443434"/>
    <lineage>
        <taxon>Bacteria</taxon>
        <taxon>Pseudomonadati</taxon>
        <taxon>Pseudomonadota</taxon>
        <taxon>Alphaproteobacteria</taxon>
        <taxon>Caulobacterales</taxon>
        <taxon>Caulobacteraceae</taxon>
        <taxon>Brevundimonas</taxon>
    </lineage>
</organism>
<evidence type="ECO:0000313" key="3">
    <source>
        <dbReference type="Proteomes" id="UP001156921"/>
    </source>
</evidence>
<keyword evidence="3" id="KW-1185">Reference proteome</keyword>
<protein>
    <submittedName>
        <fullName evidence="2">Uncharacterized protein</fullName>
    </submittedName>
</protein>
<gene>
    <name evidence="2" type="ORF">GCM10007859_14890</name>
</gene>
<dbReference type="RefSeq" id="WP_284222330.1">
    <property type="nucleotide sequence ID" value="NZ_BSOY01000027.1"/>
</dbReference>
<sequence>MTPDVFITVTIPVAVAAVLGLVLFGGRLRPETRRLVERAMAGVFYPLITVFWLWRAYDFAIEGREFSAAMMVVVAAVFGWMGVKAVRTGRLAPMASPTP</sequence>
<feature type="transmembrane region" description="Helical" evidence="1">
    <location>
        <begin position="6"/>
        <end position="24"/>
    </location>
</feature>
<dbReference type="EMBL" id="BSOY01000027">
    <property type="protein sequence ID" value="GLS01474.1"/>
    <property type="molecule type" value="Genomic_DNA"/>
</dbReference>
<name>A0ABQ6BJ67_9CAUL</name>
<proteinExistence type="predicted"/>
<keyword evidence="1" id="KW-0812">Transmembrane</keyword>
<dbReference type="Proteomes" id="UP001156921">
    <property type="component" value="Unassembled WGS sequence"/>
</dbReference>
<reference evidence="3" key="1">
    <citation type="journal article" date="2019" name="Int. J. Syst. Evol. Microbiol.">
        <title>The Global Catalogue of Microorganisms (GCM) 10K type strain sequencing project: providing services to taxonomists for standard genome sequencing and annotation.</title>
        <authorList>
            <consortium name="The Broad Institute Genomics Platform"/>
            <consortium name="The Broad Institute Genome Sequencing Center for Infectious Disease"/>
            <person name="Wu L."/>
            <person name="Ma J."/>
        </authorList>
    </citation>
    <scope>NUCLEOTIDE SEQUENCE [LARGE SCALE GENOMIC DNA]</scope>
    <source>
        <strain evidence="3">NBRC 110107</strain>
    </source>
</reference>
<keyword evidence="1" id="KW-1133">Transmembrane helix</keyword>
<feature type="transmembrane region" description="Helical" evidence="1">
    <location>
        <begin position="36"/>
        <end position="54"/>
    </location>
</feature>
<accession>A0ABQ6BJ67</accession>
<feature type="transmembrane region" description="Helical" evidence="1">
    <location>
        <begin position="66"/>
        <end position="86"/>
    </location>
</feature>
<evidence type="ECO:0000313" key="2">
    <source>
        <dbReference type="EMBL" id="GLS01474.1"/>
    </source>
</evidence>
<keyword evidence="1" id="KW-0472">Membrane</keyword>
<comment type="caution">
    <text evidence="2">The sequence shown here is derived from an EMBL/GenBank/DDBJ whole genome shotgun (WGS) entry which is preliminary data.</text>
</comment>
<evidence type="ECO:0000256" key="1">
    <source>
        <dbReference type="SAM" id="Phobius"/>
    </source>
</evidence>